<name>A0ABY6TTA3_BIOOC</name>
<keyword evidence="2" id="KW-1185">Reference proteome</keyword>
<comment type="caution">
    <text evidence="1">The sequence shown here is derived from an EMBL/GenBank/DDBJ whole genome shotgun (WGS) entry which is preliminary data.</text>
</comment>
<protein>
    <submittedName>
        <fullName evidence="1">Uncharacterized protein</fullName>
    </submittedName>
</protein>
<accession>A0ABY6TTA3</accession>
<organism evidence="1 2">
    <name type="scientific">Bionectria ochroleuca</name>
    <name type="common">Gliocladium roseum</name>
    <dbReference type="NCBI Taxonomy" id="29856"/>
    <lineage>
        <taxon>Eukaryota</taxon>
        <taxon>Fungi</taxon>
        <taxon>Dikarya</taxon>
        <taxon>Ascomycota</taxon>
        <taxon>Pezizomycotina</taxon>
        <taxon>Sordariomycetes</taxon>
        <taxon>Hypocreomycetidae</taxon>
        <taxon>Hypocreales</taxon>
        <taxon>Bionectriaceae</taxon>
        <taxon>Clonostachys</taxon>
    </lineage>
</organism>
<gene>
    <name evidence="1" type="ORF">CLO192961_LOCUS48751</name>
</gene>
<dbReference type="EMBL" id="CABFNS010000368">
    <property type="protein sequence ID" value="VUC21305.1"/>
    <property type="molecule type" value="Genomic_DNA"/>
</dbReference>
<proteinExistence type="predicted"/>
<dbReference type="Proteomes" id="UP000766486">
    <property type="component" value="Unassembled WGS sequence"/>
</dbReference>
<reference evidence="1 2" key="1">
    <citation type="submission" date="2019-06" db="EMBL/GenBank/DDBJ databases">
        <authorList>
            <person name="Broberg M."/>
        </authorList>
    </citation>
    <scope>NUCLEOTIDE SEQUENCE [LARGE SCALE GENOMIC DNA]</scope>
</reference>
<evidence type="ECO:0000313" key="1">
    <source>
        <dbReference type="EMBL" id="VUC21305.1"/>
    </source>
</evidence>
<evidence type="ECO:0000313" key="2">
    <source>
        <dbReference type="Proteomes" id="UP000766486"/>
    </source>
</evidence>
<sequence>MEMYLRSRDDPISALLLRTKSRVWFPKIPRVTENPNLPTVNNVAIDDRHPLSAAELDNDLRGIGAWSDGMEAKIRAADAAATKTASCLRGAPNQRRSADAS</sequence>